<keyword evidence="1" id="KW-0677">Repeat</keyword>
<dbReference type="InterPro" id="IPR018337">
    <property type="entry name" value="Cell_wall/Cho-bd_repeat"/>
</dbReference>
<reference evidence="3" key="2">
    <citation type="submission" date="2021-04" db="EMBL/GenBank/DDBJ databases">
        <authorList>
            <person name="Gilroy R."/>
        </authorList>
    </citation>
    <scope>NUCLEOTIDE SEQUENCE</scope>
    <source>
        <strain evidence="3">ChiGjej4B4-12881</strain>
    </source>
</reference>
<feature type="region of interest" description="Disordered" evidence="2">
    <location>
        <begin position="70"/>
        <end position="92"/>
    </location>
</feature>
<comment type="caution">
    <text evidence="3">The sequence shown here is derived from an EMBL/GenBank/DDBJ whole genome shotgun (WGS) entry which is preliminary data.</text>
</comment>
<name>A0A9D1W2S2_9FIRM</name>
<dbReference type="EMBL" id="DXEU01000006">
    <property type="protein sequence ID" value="HIX51225.1"/>
    <property type="molecule type" value="Genomic_DNA"/>
</dbReference>
<evidence type="ECO:0000313" key="3">
    <source>
        <dbReference type="EMBL" id="HIX51225.1"/>
    </source>
</evidence>
<proteinExistence type="predicted"/>
<dbReference type="Pfam" id="PF19127">
    <property type="entry name" value="Choline_bind_3"/>
    <property type="match status" value="1"/>
</dbReference>
<dbReference type="Proteomes" id="UP000886780">
    <property type="component" value="Unassembled WGS sequence"/>
</dbReference>
<evidence type="ECO:0000313" key="4">
    <source>
        <dbReference type="Proteomes" id="UP000886780"/>
    </source>
</evidence>
<dbReference type="Pfam" id="PF01473">
    <property type="entry name" value="Choline_bind_1"/>
    <property type="match status" value="1"/>
</dbReference>
<reference evidence="3" key="1">
    <citation type="journal article" date="2021" name="PeerJ">
        <title>Extensive microbial diversity within the chicken gut microbiome revealed by metagenomics and culture.</title>
        <authorList>
            <person name="Gilroy R."/>
            <person name="Ravi A."/>
            <person name="Getino M."/>
            <person name="Pursley I."/>
            <person name="Horton D.L."/>
            <person name="Alikhan N.F."/>
            <person name="Baker D."/>
            <person name="Gharbi K."/>
            <person name="Hall N."/>
            <person name="Watson M."/>
            <person name="Adriaenssens E.M."/>
            <person name="Foster-Nyarko E."/>
            <person name="Jarju S."/>
            <person name="Secka A."/>
            <person name="Antonio M."/>
            <person name="Oren A."/>
            <person name="Chaudhuri R.R."/>
            <person name="La Ragione R."/>
            <person name="Hildebrand F."/>
            <person name="Pallen M.J."/>
        </authorList>
    </citation>
    <scope>NUCLEOTIDE SEQUENCE</scope>
    <source>
        <strain evidence="3">ChiGjej4B4-12881</strain>
    </source>
</reference>
<gene>
    <name evidence="3" type="ORF">IAA28_00280</name>
</gene>
<dbReference type="Gene3D" id="2.10.270.10">
    <property type="entry name" value="Cholin Binding"/>
    <property type="match status" value="1"/>
</dbReference>
<evidence type="ECO:0000256" key="1">
    <source>
        <dbReference type="ARBA" id="ARBA00022737"/>
    </source>
</evidence>
<dbReference type="AlphaFoldDB" id="A0A9D1W2S2"/>
<protein>
    <submittedName>
        <fullName evidence="3">Uncharacterized protein</fullName>
    </submittedName>
</protein>
<organism evidence="3 4">
    <name type="scientific">Candidatus Lachnoclostridium stercoripullorum</name>
    <dbReference type="NCBI Taxonomy" id="2838635"/>
    <lineage>
        <taxon>Bacteria</taxon>
        <taxon>Bacillati</taxon>
        <taxon>Bacillota</taxon>
        <taxon>Clostridia</taxon>
        <taxon>Lachnospirales</taxon>
        <taxon>Lachnospiraceae</taxon>
    </lineage>
</organism>
<evidence type="ECO:0000256" key="2">
    <source>
        <dbReference type="SAM" id="MobiDB-lite"/>
    </source>
</evidence>
<sequence length="92" mass="9987">MVSLAAGWSQENGEWYYYTSDGGKETDAFRRSGNNWFYLGSDGTMVKSSIVEQDGNYYYVNSAGAMVSRLTARSTPTNSSPPASTRGPDPAP</sequence>
<accession>A0A9D1W2S2</accession>
<dbReference type="SUPFAM" id="SSF69360">
    <property type="entry name" value="Cell wall binding repeat"/>
    <property type="match status" value="1"/>
</dbReference>
<feature type="compositionally biased region" description="Low complexity" evidence="2">
    <location>
        <begin position="71"/>
        <end position="86"/>
    </location>
</feature>